<evidence type="ECO:0000313" key="5">
    <source>
        <dbReference type="Proteomes" id="UP000002489"/>
    </source>
</evidence>
<reference evidence="5" key="1">
    <citation type="journal article" date="2012" name="Mol. Plant Microbe Interact.">
        <title>A highly conserved effector in Fusarium oxysporum is required for full virulence on Arabidopsis.</title>
        <authorList>
            <person name="Thatcher L.F."/>
            <person name="Gardiner D.M."/>
            <person name="Kazan K."/>
            <person name="Manners J."/>
        </authorList>
    </citation>
    <scope>NUCLEOTIDE SEQUENCE [LARGE SCALE GENOMIC DNA]</scope>
    <source>
        <strain evidence="5">Fo5176</strain>
    </source>
</reference>
<dbReference type="PANTHER" id="PTHR24171">
    <property type="entry name" value="ANKYRIN REPEAT DOMAIN-CONTAINING PROTEIN 39-RELATED"/>
    <property type="match status" value="1"/>
</dbReference>
<dbReference type="PANTHER" id="PTHR24171:SF8">
    <property type="entry name" value="BRCA1-ASSOCIATED RING DOMAIN PROTEIN 1"/>
    <property type="match status" value="1"/>
</dbReference>
<evidence type="ECO:0000256" key="1">
    <source>
        <dbReference type="ARBA" id="ARBA00022737"/>
    </source>
</evidence>
<dbReference type="AlphaFoldDB" id="A0A0D2XL75"/>
<dbReference type="InterPro" id="IPR002110">
    <property type="entry name" value="Ankyrin_rpt"/>
</dbReference>
<name>A0A0D2XL75_FUSOF</name>
<dbReference type="SMART" id="SM00248">
    <property type="entry name" value="ANK"/>
    <property type="match status" value="2"/>
</dbReference>
<reference evidence="4" key="2">
    <citation type="submission" date="2025-08" db="UniProtKB">
        <authorList>
            <consortium name="EnsemblFungi"/>
        </authorList>
    </citation>
    <scope>IDENTIFICATION</scope>
    <source>
        <strain evidence="4">4287 / CBS 123668 / FGSC 9935 / NRRL 34936</strain>
    </source>
</reference>
<keyword evidence="1" id="KW-0677">Repeat</keyword>
<accession>A0A0D2XL75</accession>
<keyword evidence="2 3" id="KW-0040">ANK repeat</keyword>
<dbReference type="InterPro" id="IPR036770">
    <property type="entry name" value="Ankyrin_rpt-contain_sf"/>
</dbReference>
<dbReference type="Pfam" id="PF12796">
    <property type="entry name" value="Ank_2"/>
    <property type="match status" value="1"/>
</dbReference>
<protein>
    <submittedName>
        <fullName evidence="4">Uncharacterized protein</fullName>
    </submittedName>
</protein>
<dbReference type="PROSITE" id="PS50088">
    <property type="entry name" value="ANK_REPEAT"/>
    <property type="match status" value="1"/>
</dbReference>
<dbReference type="SUPFAM" id="SSF48403">
    <property type="entry name" value="Ankyrin repeat"/>
    <property type="match status" value="1"/>
</dbReference>
<dbReference type="GO" id="GO:0085020">
    <property type="term" value="P:protein K6-linked ubiquitination"/>
    <property type="evidence" value="ECO:0007669"/>
    <property type="project" value="TreeGrafter"/>
</dbReference>
<evidence type="ECO:0000313" key="4">
    <source>
        <dbReference type="EnsemblFungi" id="FOXG_04699P0"/>
    </source>
</evidence>
<dbReference type="PROSITE" id="PS50297">
    <property type="entry name" value="ANK_REP_REGION"/>
    <property type="match status" value="1"/>
</dbReference>
<sequence>MDIPFEYKTFEYDALPSSTCIRLLWPIKRLQDPEQRSINGVPLMEFLLEPSEPERCPLYHALSYTWGNPKEALTGSSDEYSVQHKHVIAVNGRLFYVGKNLYEALYRIQERIVAPNNIDDRFGIYNKTKLIQAAEEGNLHQVTECLNQGANYQCQDNFGETALHYAAENGYPEIVRLLLVQGANATTLGSIQTRPTSLLFATEAAPMARNRRNTAHLGYPGQRWI</sequence>
<dbReference type="EnsemblFungi" id="FOXG_04699T0">
    <property type="protein sequence ID" value="FOXG_04699P0"/>
    <property type="gene ID" value="FOXG_04699"/>
</dbReference>
<dbReference type="Gene3D" id="1.25.40.20">
    <property type="entry name" value="Ankyrin repeat-containing domain"/>
    <property type="match status" value="1"/>
</dbReference>
<evidence type="ECO:0000256" key="2">
    <source>
        <dbReference type="ARBA" id="ARBA00023043"/>
    </source>
</evidence>
<evidence type="ECO:0000256" key="3">
    <source>
        <dbReference type="PROSITE-ProRule" id="PRU00023"/>
    </source>
</evidence>
<dbReference type="GO" id="GO:0004842">
    <property type="term" value="F:ubiquitin-protein transferase activity"/>
    <property type="evidence" value="ECO:0007669"/>
    <property type="project" value="TreeGrafter"/>
</dbReference>
<feature type="repeat" description="ANK" evidence="3">
    <location>
        <begin position="158"/>
        <end position="190"/>
    </location>
</feature>
<organism evidence="4 5">
    <name type="scientific">Fusarium oxysporum (strain Fo5176)</name>
    <name type="common">Fusarium vascular wilt</name>
    <dbReference type="NCBI Taxonomy" id="660025"/>
    <lineage>
        <taxon>Eukaryota</taxon>
        <taxon>Fungi</taxon>
        <taxon>Dikarya</taxon>
        <taxon>Ascomycota</taxon>
        <taxon>Pezizomycotina</taxon>
        <taxon>Sordariomycetes</taxon>
        <taxon>Hypocreomycetidae</taxon>
        <taxon>Hypocreales</taxon>
        <taxon>Nectriaceae</taxon>
        <taxon>Fusarium</taxon>
        <taxon>Fusarium oxysporum species complex</taxon>
    </lineage>
</organism>
<dbReference type="Proteomes" id="UP000002489">
    <property type="component" value="Unassembled WGS sequence"/>
</dbReference>
<proteinExistence type="predicted"/>